<feature type="region of interest" description="Disordered" evidence="15">
    <location>
        <begin position="84"/>
        <end position="787"/>
    </location>
</feature>
<evidence type="ECO:0000256" key="7">
    <source>
        <dbReference type="ARBA" id="ARBA00022801"/>
    </source>
</evidence>
<feature type="compositionally biased region" description="Basic and acidic residues" evidence="15">
    <location>
        <begin position="226"/>
        <end position="250"/>
    </location>
</feature>
<dbReference type="Pfam" id="PF01764">
    <property type="entry name" value="Lipase_3"/>
    <property type="match status" value="1"/>
</dbReference>
<proteinExistence type="predicted"/>
<feature type="compositionally biased region" description="Basic and acidic residues" evidence="15">
    <location>
        <begin position="482"/>
        <end position="507"/>
    </location>
</feature>
<dbReference type="Proteomes" id="UP001497392">
    <property type="component" value="Unassembled WGS sequence"/>
</dbReference>
<feature type="compositionally biased region" description="Basic and acidic residues" evidence="15">
    <location>
        <begin position="625"/>
        <end position="643"/>
    </location>
</feature>
<comment type="caution">
    <text evidence="18">The sequence shown here is derived from an EMBL/GenBank/DDBJ whole genome shotgun (WGS) entry which is preliminary data.</text>
</comment>
<evidence type="ECO:0000256" key="8">
    <source>
        <dbReference type="ARBA" id="ARBA00022837"/>
    </source>
</evidence>
<evidence type="ECO:0000256" key="16">
    <source>
        <dbReference type="SAM" id="SignalP"/>
    </source>
</evidence>
<keyword evidence="12" id="KW-0472">Membrane</keyword>
<keyword evidence="10" id="KW-1133">Transmembrane helix</keyword>
<dbReference type="EC" id="3.1.1.116" evidence="14"/>
<evidence type="ECO:0000256" key="13">
    <source>
        <dbReference type="ARBA" id="ARBA00024531"/>
    </source>
</evidence>
<evidence type="ECO:0000256" key="12">
    <source>
        <dbReference type="ARBA" id="ARBA00023136"/>
    </source>
</evidence>
<dbReference type="Gene3D" id="3.40.50.1820">
    <property type="entry name" value="alpha/beta hydrolase"/>
    <property type="match status" value="1"/>
</dbReference>
<evidence type="ECO:0000256" key="15">
    <source>
        <dbReference type="SAM" id="MobiDB-lite"/>
    </source>
</evidence>
<comment type="catalytic activity">
    <reaction evidence="13">
        <text>a 1,2-diacyl-sn-glycerol + H2O = a 2-acylglycerol + a fatty acid + H(+)</text>
        <dbReference type="Rhea" id="RHEA:33275"/>
        <dbReference type="ChEBI" id="CHEBI:15377"/>
        <dbReference type="ChEBI" id="CHEBI:15378"/>
        <dbReference type="ChEBI" id="CHEBI:17389"/>
        <dbReference type="ChEBI" id="CHEBI:17815"/>
        <dbReference type="ChEBI" id="CHEBI:28868"/>
        <dbReference type="EC" id="3.1.1.116"/>
    </reaction>
    <physiologicalReaction direction="left-to-right" evidence="13">
        <dbReference type="Rhea" id="RHEA:33276"/>
    </physiologicalReaction>
</comment>
<feature type="compositionally biased region" description="Polar residues" evidence="15">
    <location>
        <begin position="123"/>
        <end position="140"/>
    </location>
</feature>
<feature type="compositionally biased region" description="Basic and acidic residues" evidence="15">
    <location>
        <begin position="543"/>
        <end position="588"/>
    </location>
</feature>
<feature type="compositionally biased region" description="Polar residues" evidence="15">
    <location>
        <begin position="158"/>
        <end position="175"/>
    </location>
</feature>
<gene>
    <name evidence="18" type="primary">g3262</name>
    <name evidence="18" type="ORF">VP750_LOCUS2785</name>
</gene>
<dbReference type="PANTHER" id="PTHR45792:SF8">
    <property type="entry name" value="DIACYLGLYCEROL LIPASE-ALPHA"/>
    <property type="match status" value="1"/>
</dbReference>
<dbReference type="PANTHER" id="PTHR45792">
    <property type="entry name" value="DIACYLGLYCEROL LIPASE HOMOLOG-RELATED"/>
    <property type="match status" value="1"/>
</dbReference>
<dbReference type="CDD" id="cd00519">
    <property type="entry name" value="Lipase_3"/>
    <property type="match status" value="1"/>
</dbReference>
<feature type="domain" description="Fungal lipase-type" evidence="17">
    <location>
        <begin position="1000"/>
        <end position="1172"/>
    </location>
</feature>
<feature type="compositionally biased region" description="Low complexity" evidence="15">
    <location>
        <begin position="597"/>
        <end position="612"/>
    </location>
</feature>
<dbReference type="SUPFAM" id="SSF53474">
    <property type="entry name" value="alpha/beta-Hydrolases"/>
    <property type="match status" value="1"/>
</dbReference>
<evidence type="ECO:0000256" key="4">
    <source>
        <dbReference type="ARBA" id="ARBA00022553"/>
    </source>
</evidence>
<keyword evidence="11" id="KW-0443">Lipid metabolism</keyword>
<evidence type="ECO:0000256" key="14">
    <source>
        <dbReference type="ARBA" id="ARBA00026104"/>
    </source>
</evidence>
<feature type="compositionally biased region" description="Acidic residues" evidence="15">
    <location>
        <begin position="523"/>
        <end position="533"/>
    </location>
</feature>
<evidence type="ECO:0000256" key="9">
    <source>
        <dbReference type="ARBA" id="ARBA00022963"/>
    </source>
</evidence>
<feature type="compositionally biased region" description="Basic and acidic residues" evidence="15">
    <location>
        <begin position="433"/>
        <end position="449"/>
    </location>
</feature>
<keyword evidence="8" id="KW-0106">Calcium</keyword>
<accession>A0ABP1FNZ8</accession>
<feature type="compositionally biased region" description="Basic and acidic residues" evidence="15">
    <location>
        <begin position="176"/>
        <end position="203"/>
    </location>
</feature>
<evidence type="ECO:0000313" key="18">
    <source>
        <dbReference type="EMBL" id="CAL5221126.1"/>
    </source>
</evidence>
<dbReference type="InterPro" id="IPR002921">
    <property type="entry name" value="Fungal_lipase-type"/>
</dbReference>
<evidence type="ECO:0000313" key="19">
    <source>
        <dbReference type="Proteomes" id="UP001497392"/>
    </source>
</evidence>
<evidence type="ECO:0000259" key="17">
    <source>
        <dbReference type="Pfam" id="PF01764"/>
    </source>
</evidence>
<keyword evidence="3" id="KW-1003">Cell membrane</keyword>
<evidence type="ECO:0000256" key="11">
    <source>
        <dbReference type="ARBA" id="ARBA00023098"/>
    </source>
</evidence>
<feature type="compositionally biased region" description="Low complexity" evidence="15">
    <location>
        <begin position="450"/>
        <end position="461"/>
    </location>
</feature>
<dbReference type="InterPro" id="IPR052214">
    <property type="entry name" value="DAG_Lipase-Related"/>
</dbReference>
<sequence length="1356" mass="148193">MVWSTWIFSIILWLTIFVVYNAYPARTKTETTAPLTSVAQWMSGLFGHADLTPSDLVAALVLTAAAQQQRRRLRIKHALGEKLDTITEASSQPSAGANGGRRDDGAQMYTGIDSRTLNKKTSSRGSSRQASNAGSPSGSRTHSRKNSNEDGPRPGLQSPRNSDVHSTPSSALRNSQESKRKVDVNHAGHMEAITERSEGDARSLRHNSSSGRTPERSLPHNSSGKESNHSLLHESSGKESNHSLLHELSGKESTSSLQQIREGEAESDGLQGAEAAHSNGPPQDRGSMNSAIIDLLTTKSHAKTNSRRRSSGEEPVLGDPPAQEDPLQDHMSRQTPAAQQEFEDGIATVSGDQPGEEPHLESVSMTPEIPEEEPILGDPPSREDSLLGHMPSTNPAAEKQFEDAIATVSGDQPGGRQRLERVSEGPQHTELSQSRDGESAISNDARHGSGEQSSHSRSSGEGQRERQSLGGRPNASGGSSMSRDEIKEHAEHILERMRGDSHHIPTKKEKKKMRKKKKVKPEDDSEEETDSEGEGTQQGASLDIKRGIMKRLEHLDSRDNYRDPVGEPRRSSASQRRESGSEVRDSQEHSPFSDVDQSPSSAEAQEESSPAENGQARQLNPYSSMKKEPEKAPGIMDKVRTKAESLGVLSSTTQKEAEGDGHSEKRKLKAPDADSMLVKMPAKEHSGSIGPIWNDAPSTSKDSQAGGASRIVEENRIAAEESPCEADNPSDVMTRMGNYLGSWLGLGSVPEHEGPGGGSPKQKGERALKPRYSTQASAAADGRDLDDEVDIEKGLPERSASKQPGKVTGDMKTISLSQVDAPTLAEFERKASEKLEGLHPSDFFRRSGQFPDSHRISHQYPVVITPSEQVSEEVEELNIDMEPGDIVDDILGRRKSVAFLTLKEAADYARFACAAYAVFEHEDKDATDEEDNPIEGQTPNACGCCCKPRHQLKTYATVIREIAEVAGIDEKDILYISPSNEALAHLPYMIALDRKRKAVVLALRGTMSMADIVTDAVAHPEQIDDWLPPRFAKETNNDQGRAFGHAGIVAAASAVLADLEKGGILKTLLGGKEDRKEALGGEDGGTEGEKVGAEMQKEIDTKGYKLVVTGHSLGAGAAALISLKLRDNFEDLKCWAFSPPGGLVSESLLPALREWCISVVCGKDAVPRMTTNNLARLMDEMITALARSRHHKLRVLVGGWWRKSNRPGPQDLFLDYNEIPKEPRLFLESYYKSSAHREKERDMYPPGRVIFIRPLKQLVGQRHRGGPRRLEKGWDAVWVTPKELIAEGILISGKMLRDHLIQSTIISALDKVIQKHPANPKPFKKDKRRRLRKKGEENAVELAEVVVEGPESQAPI</sequence>
<evidence type="ECO:0000256" key="3">
    <source>
        <dbReference type="ARBA" id="ARBA00022475"/>
    </source>
</evidence>
<keyword evidence="16" id="KW-0732">Signal</keyword>
<reference evidence="18 19" key="1">
    <citation type="submission" date="2024-06" db="EMBL/GenBank/DDBJ databases">
        <authorList>
            <person name="Kraege A."/>
            <person name="Thomma B."/>
        </authorList>
    </citation>
    <scope>NUCLEOTIDE SEQUENCE [LARGE SCALE GENOMIC DNA]</scope>
</reference>
<evidence type="ECO:0000256" key="1">
    <source>
        <dbReference type="ARBA" id="ARBA00001913"/>
    </source>
</evidence>
<feature type="compositionally biased region" description="Basic residues" evidence="15">
    <location>
        <begin position="508"/>
        <end position="519"/>
    </location>
</feature>
<evidence type="ECO:0000256" key="6">
    <source>
        <dbReference type="ARBA" id="ARBA00022723"/>
    </source>
</evidence>
<keyword evidence="6" id="KW-0479">Metal-binding</keyword>
<feature type="signal peptide" evidence="16">
    <location>
        <begin position="1"/>
        <end position="22"/>
    </location>
</feature>
<comment type="cofactor">
    <cofactor evidence="1">
        <name>Ca(2+)</name>
        <dbReference type="ChEBI" id="CHEBI:29108"/>
    </cofactor>
</comment>
<organism evidence="18 19">
    <name type="scientific">Coccomyxa viridis</name>
    <dbReference type="NCBI Taxonomy" id="1274662"/>
    <lineage>
        <taxon>Eukaryota</taxon>
        <taxon>Viridiplantae</taxon>
        <taxon>Chlorophyta</taxon>
        <taxon>core chlorophytes</taxon>
        <taxon>Trebouxiophyceae</taxon>
        <taxon>Trebouxiophyceae incertae sedis</taxon>
        <taxon>Coccomyxaceae</taxon>
        <taxon>Coccomyxa</taxon>
    </lineage>
</organism>
<keyword evidence="5" id="KW-0812">Transmembrane</keyword>
<feature type="compositionally biased region" description="Basic residues" evidence="15">
    <location>
        <begin position="300"/>
        <end position="309"/>
    </location>
</feature>
<keyword evidence="19" id="KW-1185">Reference proteome</keyword>
<keyword evidence="9" id="KW-0442">Lipid degradation</keyword>
<evidence type="ECO:0000256" key="10">
    <source>
        <dbReference type="ARBA" id="ARBA00022989"/>
    </source>
</evidence>
<name>A0ABP1FNZ8_9CHLO</name>
<comment type="subcellular location">
    <subcellularLocation>
        <location evidence="2">Cell membrane</location>
        <topology evidence="2">Multi-pass membrane protein</topology>
    </subcellularLocation>
</comment>
<evidence type="ECO:0000256" key="5">
    <source>
        <dbReference type="ARBA" id="ARBA00022692"/>
    </source>
</evidence>
<keyword evidence="4" id="KW-0597">Phosphoprotein</keyword>
<feature type="chain" id="PRO_5045707567" description="sn-1-specific diacylglycerol lipase" evidence="16">
    <location>
        <begin position="23"/>
        <end position="1356"/>
    </location>
</feature>
<protein>
    <recommendedName>
        <fullName evidence="14">sn-1-specific diacylglycerol lipase</fullName>
        <ecNumber evidence="14">3.1.1.116</ecNumber>
    </recommendedName>
</protein>
<keyword evidence="7" id="KW-0378">Hydrolase</keyword>
<dbReference type="InterPro" id="IPR029058">
    <property type="entry name" value="AB_hydrolase_fold"/>
</dbReference>
<evidence type="ECO:0000256" key="2">
    <source>
        <dbReference type="ARBA" id="ARBA00004651"/>
    </source>
</evidence>
<dbReference type="EMBL" id="CAXHTA020000005">
    <property type="protein sequence ID" value="CAL5221126.1"/>
    <property type="molecule type" value="Genomic_DNA"/>
</dbReference>